<proteinExistence type="predicted"/>
<organism evidence="1 2">
    <name type="scientific">Fusobacterium necrophorum subsp. funduliforme</name>
    <dbReference type="NCBI Taxonomy" id="143387"/>
    <lineage>
        <taxon>Bacteria</taxon>
        <taxon>Fusobacteriati</taxon>
        <taxon>Fusobacteriota</taxon>
        <taxon>Fusobacteriia</taxon>
        <taxon>Fusobacteriales</taxon>
        <taxon>Fusobacteriaceae</taxon>
        <taxon>Fusobacterium</taxon>
    </lineage>
</organism>
<dbReference type="RefSeq" id="WP_005954375.1">
    <property type="nucleotide sequence ID" value="NZ_CAXOUF010000029.1"/>
</dbReference>
<sequence>MISNRSSGFKRLMDQHGDPDSKENIFAMISSYENKIQNRVPLQDIKPEHFHKAMNDSIDFIEMSDRILSFVKQLSLTIRVRKELAQKQYDFEEIKARKQIESLQIISEISNKTEKTKIVQRMIQEQLLEQINKYETLKLEYDLSLAYVEDAVRTRELTYAYYQAVKQVTKM</sequence>
<gene>
    <name evidence="1" type="ORF">A2J07_00175</name>
</gene>
<accession>A0A162J5P5</accession>
<dbReference type="EMBL" id="LVEA01000001">
    <property type="protein sequence ID" value="KYL05183.1"/>
    <property type="molecule type" value="Genomic_DNA"/>
</dbReference>
<name>A0A162J5P5_9FUSO</name>
<reference evidence="1 2" key="1">
    <citation type="submission" date="2016-03" db="EMBL/GenBank/DDBJ databases">
        <title>Comparative genomics of human isolates of Fusobacterium necrophorum.</title>
        <authorList>
            <person name="Jensen A."/>
            <person name="Bank S."/>
            <person name="Andersen P.S."/>
            <person name="Kristensen L.H."/>
            <person name="Prag J."/>
        </authorList>
    </citation>
    <scope>NUCLEOTIDE SEQUENCE [LARGE SCALE GENOMIC DNA]</scope>
    <source>
        <strain evidence="1 2">LS_1264</strain>
    </source>
</reference>
<protein>
    <submittedName>
        <fullName evidence="1">Uncharacterized protein</fullName>
    </submittedName>
</protein>
<evidence type="ECO:0000313" key="1">
    <source>
        <dbReference type="EMBL" id="KYL05183.1"/>
    </source>
</evidence>
<dbReference type="Proteomes" id="UP000075816">
    <property type="component" value="Unassembled WGS sequence"/>
</dbReference>
<dbReference type="AlphaFoldDB" id="A0A162J5P5"/>
<comment type="caution">
    <text evidence="1">The sequence shown here is derived from an EMBL/GenBank/DDBJ whole genome shotgun (WGS) entry which is preliminary data.</text>
</comment>
<evidence type="ECO:0000313" key="2">
    <source>
        <dbReference type="Proteomes" id="UP000075816"/>
    </source>
</evidence>